<dbReference type="HOGENOM" id="CLU_015572_4_0_1"/>
<evidence type="ECO:0000256" key="3">
    <source>
        <dbReference type="ARBA" id="ARBA00022801"/>
    </source>
</evidence>
<dbReference type="FunCoup" id="C5DIX9">
    <property type="interactions" value="1318"/>
</dbReference>
<dbReference type="RefSeq" id="XP_002554177.1">
    <property type="nucleotide sequence ID" value="XM_002554131.1"/>
</dbReference>
<dbReference type="KEGG" id="lth:KLTH0E16016g"/>
<keyword evidence="3" id="KW-0378">Hydrolase</keyword>
<evidence type="ECO:0000256" key="2">
    <source>
        <dbReference type="ARBA" id="ARBA00022723"/>
    </source>
</evidence>
<comment type="cofactor">
    <cofactor evidence="1">
        <name>Zn(2+)</name>
        <dbReference type="ChEBI" id="CHEBI:29105"/>
    </cofactor>
</comment>
<dbReference type="GeneID" id="8292348"/>
<dbReference type="InterPro" id="IPR002195">
    <property type="entry name" value="Dihydroorotase_CS"/>
</dbReference>
<dbReference type="Pfam" id="PF01979">
    <property type="entry name" value="Amidohydro_1"/>
    <property type="match status" value="2"/>
</dbReference>
<keyword evidence="2" id="KW-0479">Metal-binding</keyword>
<dbReference type="InterPro" id="IPR011059">
    <property type="entry name" value="Metal-dep_hydrolase_composite"/>
</dbReference>
<dbReference type="InterPro" id="IPR050138">
    <property type="entry name" value="DHOase/Allantoinase_Hydrolase"/>
</dbReference>
<dbReference type="InterPro" id="IPR018228">
    <property type="entry name" value="DNase_TatD-rel_CS"/>
</dbReference>
<keyword evidence="6" id="KW-1185">Reference proteome</keyword>
<dbReference type="GO" id="GO:0004038">
    <property type="term" value="F:allantoinase activity"/>
    <property type="evidence" value="ECO:0007669"/>
    <property type="project" value="TreeGrafter"/>
</dbReference>
<dbReference type="PROSITE" id="PS00482">
    <property type="entry name" value="DIHYDROOROTASE_1"/>
    <property type="match status" value="1"/>
</dbReference>
<feature type="domain" description="Amidohydrolase-related" evidence="4">
    <location>
        <begin position="323"/>
        <end position="519"/>
    </location>
</feature>
<dbReference type="AlphaFoldDB" id="C5DIX9"/>
<dbReference type="SUPFAM" id="SSF51338">
    <property type="entry name" value="Composite domain of metallo-dependent hydrolases"/>
    <property type="match status" value="1"/>
</dbReference>
<dbReference type="PROSITE" id="PS01137">
    <property type="entry name" value="TATD_1"/>
    <property type="match status" value="1"/>
</dbReference>
<dbReference type="PANTHER" id="PTHR43668">
    <property type="entry name" value="ALLANTOINASE"/>
    <property type="match status" value="1"/>
</dbReference>
<organism evidence="5 6">
    <name type="scientific">Lachancea thermotolerans (strain ATCC 56472 / CBS 6340 / NRRL Y-8284)</name>
    <name type="common">Yeast</name>
    <name type="synonym">Kluyveromyces thermotolerans</name>
    <dbReference type="NCBI Taxonomy" id="559295"/>
    <lineage>
        <taxon>Eukaryota</taxon>
        <taxon>Fungi</taxon>
        <taxon>Dikarya</taxon>
        <taxon>Ascomycota</taxon>
        <taxon>Saccharomycotina</taxon>
        <taxon>Saccharomycetes</taxon>
        <taxon>Saccharomycetales</taxon>
        <taxon>Saccharomycetaceae</taxon>
        <taxon>Lachancea</taxon>
    </lineage>
</organism>
<accession>C5DIX9</accession>
<protein>
    <submittedName>
        <fullName evidence="5">KLTH0E16016p</fullName>
    </submittedName>
</protein>
<dbReference type="PANTHER" id="PTHR43668:SF2">
    <property type="entry name" value="ALLANTOINASE"/>
    <property type="match status" value="1"/>
</dbReference>
<dbReference type="eggNOG" id="KOG2584">
    <property type="taxonomic scope" value="Eukaryota"/>
</dbReference>
<dbReference type="Proteomes" id="UP000002036">
    <property type="component" value="Chromosome E"/>
</dbReference>
<dbReference type="STRING" id="559295.C5DIX9"/>
<proteinExistence type="predicted"/>
<dbReference type="GO" id="GO:0046872">
    <property type="term" value="F:metal ion binding"/>
    <property type="evidence" value="ECO:0007669"/>
    <property type="project" value="UniProtKB-KW"/>
</dbReference>
<evidence type="ECO:0000256" key="1">
    <source>
        <dbReference type="ARBA" id="ARBA00001947"/>
    </source>
</evidence>
<dbReference type="Gene3D" id="3.20.20.140">
    <property type="entry name" value="Metal-dependent hydrolases"/>
    <property type="match status" value="2"/>
</dbReference>
<gene>
    <name evidence="5" type="ordered locus">KLTH0E16016g</name>
</gene>
<evidence type="ECO:0000259" key="4">
    <source>
        <dbReference type="Pfam" id="PF01979"/>
    </source>
</evidence>
<dbReference type="SUPFAM" id="SSF51556">
    <property type="entry name" value="Metallo-dependent hydrolases"/>
    <property type="match status" value="1"/>
</dbReference>
<name>C5DIX9_LACTC</name>
<feature type="domain" description="Amidohydrolase-related" evidence="4">
    <location>
        <begin position="63"/>
        <end position="201"/>
    </location>
</feature>
<reference evidence="5 6" key="1">
    <citation type="journal article" date="2009" name="Genome Res.">
        <title>Comparative genomics of protoploid Saccharomycetaceae.</title>
        <authorList>
            <consortium name="The Genolevures Consortium"/>
            <person name="Souciet J.-L."/>
            <person name="Dujon B."/>
            <person name="Gaillardin C."/>
            <person name="Johnston M."/>
            <person name="Baret P.V."/>
            <person name="Cliften P."/>
            <person name="Sherman D.J."/>
            <person name="Weissenbach J."/>
            <person name="Westhof E."/>
            <person name="Wincker P."/>
            <person name="Jubin C."/>
            <person name="Poulain J."/>
            <person name="Barbe V."/>
            <person name="Segurens B."/>
            <person name="Artiguenave F."/>
            <person name="Anthouard V."/>
            <person name="Vacherie B."/>
            <person name="Val M.-E."/>
            <person name="Fulton R.S."/>
            <person name="Minx P."/>
            <person name="Wilson R."/>
            <person name="Durrens P."/>
            <person name="Jean G."/>
            <person name="Marck C."/>
            <person name="Martin T."/>
            <person name="Nikolski M."/>
            <person name="Rolland T."/>
            <person name="Seret M.-L."/>
            <person name="Casaregola S."/>
            <person name="Despons L."/>
            <person name="Fairhead C."/>
            <person name="Fischer G."/>
            <person name="Lafontaine I."/>
            <person name="Leh V."/>
            <person name="Lemaire M."/>
            <person name="de Montigny J."/>
            <person name="Neuveglise C."/>
            <person name="Thierry A."/>
            <person name="Blanc-Lenfle I."/>
            <person name="Bleykasten C."/>
            <person name="Diffels J."/>
            <person name="Fritsch E."/>
            <person name="Frangeul L."/>
            <person name="Goeffon A."/>
            <person name="Jauniaux N."/>
            <person name="Kachouri-Lafond R."/>
            <person name="Payen C."/>
            <person name="Potier S."/>
            <person name="Pribylova L."/>
            <person name="Ozanne C."/>
            <person name="Richard G.-F."/>
            <person name="Sacerdot C."/>
            <person name="Straub M.-L."/>
            <person name="Talla E."/>
        </authorList>
    </citation>
    <scope>NUCLEOTIDE SEQUENCE [LARGE SCALE GENOMIC DNA]</scope>
    <source>
        <strain evidence="6">ATCC 56472 / CBS 6340 / NRRL Y-8284</strain>
    </source>
</reference>
<sequence>MPVKAIASRSVIIDHQCIPATIVYSTDSGKIVEIYKNEVIRGIHDERLESHKVVDYGIVTPHVIMPGLVDSHVHLNEPGRTEWEGFATGTQAASSGGVTTVVDMPLNAVPPTTTVKNLNIKLNAAQNQMWCDVAFWGGLVPSNLDDLIPLVRAGVRGFKGFLLDSGVDEFPQVSKKYIMNALEVLKNEKTQLLFHAELPPDHNFGILEPSREPMDLEAVRSVESAKNLTNNEIRALAESSVLSSAEPRYGQPSHIVHHDDLISPPLTVAAGVDDTLANVDPTEYGSFLASRPDQCETSAIGLLISCLRESLALFQSAPPVHIVHLATQEAIPMIIKAQRELGLPITVETCFHYLTFAAEQIPAKATQFKCCPPIRTEDNRKALWKALHDRIITTVVSDHSPCTPQLKNLSEGDFFGAWGGISSVGLGLSILITEGSKMSPPVSLTDIAEWCCENTAKQVGLHDRKGFLRTGYDADFVVLDQHQRRTISKDNILYKNRLTAYEGRELKGQVMSTFLRGQLIFEATRGLSSIPKGRTLLEPRAI</sequence>
<dbReference type="GO" id="GO:0006145">
    <property type="term" value="P:purine nucleobase catabolic process"/>
    <property type="evidence" value="ECO:0007669"/>
    <property type="project" value="TreeGrafter"/>
</dbReference>
<evidence type="ECO:0000313" key="5">
    <source>
        <dbReference type="EMBL" id="CAR23740.1"/>
    </source>
</evidence>
<evidence type="ECO:0000313" key="6">
    <source>
        <dbReference type="Proteomes" id="UP000002036"/>
    </source>
</evidence>
<dbReference type="InParanoid" id="C5DIX9"/>
<dbReference type="EMBL" id="CU928169">
    <property type="protein sequence ID" value="CAR23740.1"/>
    <property type="molecule type" value="Genomic_DNA"/>
</dbReference>
<dbReference type="InterPro" id="IPR006680">
    <property type="entry name" value="Amidohydro-rel"/>
</dbReference>
<dbReference type="OMA" id="SRLHVCH"/>
<dbReference type="GO" id="GO:0005737">
    <property type="term" value="C:cytoplasm"/>
    <property type="evidence" value="ECO:0007669"/>
    <property type="project" value="TreeGrafter"/>
</dbReference>
<dbReference type="InterPro" id="IPR032466">
    <property type="entry name" value="Metal_Hydrolase"/>
</dbReference>
<dbReference type="OrthoDB" id="10258955at2759"/>